<organism evidence="3 4">
    <name type="scientific">Cohnella suwonensis</name>
    <dbReference type="NCBI Taxonomy" id="696072"/>
    <lineage>
        <taxon>Bacteria</taxon>
        <taxon>Bacillati</taxon>
        <taxon>Bacillota</taxon>
        <taxon>Bacilli</taxon>
        <taxon>Bacillales</taxon>
        <taxon>Paenibacillaceae</taxon>
        <taxon>Cohnella</taxon>
    </lineage>
</organism>
<evidence type="ECO:0000313" key="4">
    <source>
        <dbReference type="Proteomes" id="UP001596105"/>
    </source>
</evidence>
<keyword evidence="4" id="KW-1185">Reference proteome</keyword>
<dbReference type="CDD" id="cd19082">
    <property type="entry name" value="AKR_AKR10A1_2"/>
    <property type="match status" value="1"/>
</dbReference>
<dbReference type="Proteomes" id="UP001596105">
    <property type="component" value="Unassembled WGS sequence"/>
</dbReference>
<reference evidence="4" key="1">
    <citation type="journal article" date="2019" name="Int. J. Syst. Evol. Microbiol.">
        <title>The Global Catalogue of Microorganisms (GCM) 10K type strain sequencing project: providing services to taxonomists for standard genome sequencing and annotation.</title>
        <authorList>
            <consortium name="The Broad Institute Genomics Platform"/>
            <consortium name="The Broad Institute Genome Sequencing Center for Infectious Disease"/>
            <person name="Wu L."/>
            <person name="Ma J."/>
        </authorList>
    </citation>
    <scope>NUCLEOTIDE SEQUENCE [LARGE SCALE GENOMIC DNA]</scope>
    <source>
        <strain evidence="4">CCUG 57113</strain>
    </source>
</reference>
<dbReference type="SUPFAM" id="SSF51430">
    <property type="entry name" value="NAD(P)-linked oxidoreductase"/>
    <property type="match status" value="1"/>
</dbReference>
<dbReference type="InterPro" id="IPR023210">
    <property type="entry name" value="NADP_OxRdtase_dom"/>
</dbReference>
<feature type="domain" description="NADP-dependent oxidoreductase" evidence="2">
    <location>
        <begin position="20"/>
        <end position="310"/>
    </location>
</feature>
<dbReference type="InterPro" id="IPR020471">
    <property type="entry name" value="AKR"/>
</dbReference>
<dbReference type="Pfam" id="PF00248">
    <property type="entry name" value="Aldo_ket_red"/>
    <property type="match status" value="1"/>
</dbReference>
<evidence type="ECO:0000313" key="3">
    <source>
        <dbReference type="EMBL" id="MFC5471414.1"/>
    </source>
</evidence>
<comment type="caution">
    <text evidence="3">The sequence shown here is derived from an EMBL/GenBank/DDBJ whole genome shotgun (WGS) entry which is preliminary data.</text>
</comment>
<protein>
    <submittedName>
        <fullName evidence="3">Aldo/keto reductase</fullName>
    </submittedName>
</protein>
<sequence length="313" mass="34828">MTAVIGMPKIRIDDSIACTKLILGSMMLKEEDMEHSAGLMDAYVAIGGNCIDTAHVYGESTARAVGLWMKERGNRGDIVIIGKGSHPYGSPRMTREFMEQDLLDTFERMQTDYVDIFMLHRDDPDKTVGYIMESMNAMLADGHCRALGVSNWTVARIEEANAYAAANGLTLLTCNSPNLSLAKPNEARWEGCVSVYADDLAWHERAQMPLLSWSSQAQGFFTGRYDRDNGDPEIRRVYYSEANWERYRKAEQLAREKGVSANDIALAYVLNQSFPVCALIGPNNVQELHSSAAALKVDLSAEEAAWLDRVDLV</sequence>
<dbReference type="PRINTS" id="PR00069">
    <property type="entry name" value="ALDKETRDTASE"/>
</dbReference>
<evidence type="ECO:0000259" key="2">
    <source>
        <dbReference type="Pfam" id="PF00248"/>
    </source>
</evidence>
<gene>
    <name evidence="3" type="ORF">ACFPPD_22245</name>
</gene>
<proteinExistence type="predicted"/>
<dbReference type="RefSeq" id="WP_378083395.1">
    <property type="nucleotide sequence ID" value="NZ_JBHSMH010000097.1"/>
</dbReference>
<keyword evidence="1" id="KW-0560">Oxidoreductase</keyword>
<dbReference type="PANTHER" id="PTHR43364">
    <property type="entry name" value="NADH-SPECIFIC METHYLGLYOXAL REDUCTASE-RELATED"/>
    <property type="match status" value="1"/>
</dbReference>
<dbReference type="Gene3D" id="3.20.20.100">
    <property type="entry name" value="NADP-dependent oxidoreductase domain"/>
    <property type="match status" value="1"/>
</dbReference>
<dbReference type="InterPro" id="IPR050523">
    <property type="entry name" value="AKR_Detox_Biosynth"/>
</dbReference>
<dbReference type="EMBL" id="JBHSMH010000097">
    <property type="protein sequence ID" value="MFC5471414.1"/>
    <property type="molecule type" value="Genomic_DNA"/>
</dbReference>
<dbReference type="InterPro" id="IPR036812">
    <property type="entry name" value="NAD(P)_OxRdtase_dom_sf"/>
</dbReference>
<evidence type="ECO:0000256" key="1">
    <source>
        <dbReference type="ARBA" id="ARBA00023002"/>
    </source>
</evidence>
<dbReference type="PANTHER" id="PTHR43364:SF4">
    <property type="entry name" value="NAD(P)-LINKED OXIDOREDUCTASE SUPERFAMILY PROTEIN"/>
    <property type="match status" value="1"/>
</dbReference>
<name>A0ABW0M0Q8_9BACL</name>
<accession>A0ABW0M0Q8</accession>